<proteinExistence type="predicted"/>
<dbReference type="STRING" id="89065.SAMN05216605_1384"/>
<sequence length="261" mass="29436">MDKNYEKKAVARLEHIRSHLEDGFDLDRIVELVTTGQGDVKACASRLSSHALAKAMWEWFDNKNLQAFKSWCYVAGMLRKYVYDLKTDTSGPLGKMLQMLTPLMSDNTQLIDWFCKETDSCFDMKRVSNCATIDHFAYLAILAIRGDWSILQGRCEAIVSNPAAAVEKFLPDVQFYLELARKDEVGMAGALDVIASSKRVSGRSNYESGFTDGLISSFAVMYSKIAWRHGFSLKIESVYIPAEWLPVAPLSSYDSKYAFLQ</sequence>
<name>A0A1G8UKB5_9PSED</name>
<gene>
    <name evidence="1" type="ORF">SAMN05216605_1384</name>
</gene>
<evidence type="ECO:0000313" key="1">
    <source>
        <dbReference type="EMBL" id="SDJ53410.1"/>
    </source>
</evidence>
<dbReference type="Proteomes" id="UP000182894">
    <property type="component" value="Unassembled WGS sequence"/>
</dbReference>
<dbReference type="RefSeq" id="WP_083370829.1">
    <property type="nucleotide sequence ID" value="NZ_FNCO01000038.1"/>
</dbReference>
<dbReference type="Pfam" id="PF15575">
    <property type="entry name" value="Imm49"/>
    <property type="match status" value="1"/>
</dbReference>
<dbReference type="AlphaFoldDB" id="A0A1G8UKB5"/>
<dbReference type="EMBL" id="FNCO01000038">
    <property type="protein sequence ID" value="SDJ53410.1"/>
    <property type="molecule type" value="Genomic_DNA"/>
</dbReference>
<dbReference type="OrthoDB" id="8605640at2"/>
<evidence type="ECO:0000313" key="2">
    <source>
        <dbReference type="Proteomes" id="UP000182894"/>
    </source>
</evidence>
<organism evidence="1 2">
    <name type="scientific">Pseudomonas abietaniphila</name>
    <dbReference type="NCBI Taxonomy" id="89065"/>
    <lineage>
        <taxon>Bacteria</taxon>
        <taxon>Pseudomonadati</taxon>
        <taxon>Pseudomonadota</taxon>
        <taxon>Gammaproteobacteria</taxon>
        <taxon>Pseudomonadales</taxon>
        <taxon>Pseudomonadaceae</taxon>
        <taxon>Pseudomonas</taxon>
    </lineage>
</organism>
<keyword evidence="2" id="KW-1185">Reference proteome</keyword>
<reference evidence="2" key="1">
    <citation type="submission" date="2016-10" db="EMBL/GenBank/DDBJ databases">
        <authorList>
            <person name="Varghese N."/>
            <person name="Submissions S."/>
        </authorList>
    </citation>
    <scope>NUCLEOTIDE SEQUENCE [LARGE SCALE GENOMIC DNA]</scope>
    <source>
        <strain evidence="2">ATCC 700689</strain>
    </source>
</reference>
<dbReference type="InterPro" id="IPR029074">
    <property type="entry name" value="Imm49"/>
</dbReference>
<protein>
    <submittedName>
        <fullName evidence="1">Immunity protein 49</fullName>
    </submittedName>
</protein>
<accession>A0A1G8UKB5</accession>